<dbReference type="Pfam" id="PF00106">
    <property type="entry name" value="adh_short"/>
    <property type="match status" value="1"/>
</dbReference>
<keyword evidence="5" id="KW-1185">Reference proteome</keyword>
<dbReference type="OrthoDB" id="1274115at2759"/>
<evidence type="ECO:0000313" key="4">
    <source>
        <dbReference type="EMBL" id="USW46969.1"/>
    </source>
</evidence>
<proteinExistence type="inferred from homology"/>
<dbReference type="InterPro" id="IPR002347">
    <property type="entry name" value="SDR_fam"/>
</dbReference>
<dbReference type="PRINTS" id="PR00080">
    <property type="entry name" value="SDRFAMILY"/>
</dbReference>
<name>A0A9Q9ACE4_9PEZI</name>
<dbReference type="PANTHER" id="PTHR43976">
    <property type="entry name" value="SHORT CHAIN DEHYDROGENASE"/>
    <property type="match status" value="1"/>
</dbReference>
<dbReference type="SUPFAM" id="SSF51735">
    <property type="entry name" value="NAD(P)-binding Rossmann-fold domains"/>
    <property type="match status" value="1"/>
</dbReference>
<dbReference type="AlphaFoldDB" id="A0A9Q9ACE4"/>
<evidence type="ECO:0000256" key="2">
    <source>
        <dbReference type="ARBA" id="ARBA00023002"/>
    </source>
</evidence>
<protein>
    <submittedName>
        <fullName evidence="4">Short-chain dehydrogenase/reductase SDR, NAD(P)-binding domain superfamily</fullName>
    </submittedName>
</protein>
<dbReference type="InterPro" id="IPR036291">
    <property type="entry name" value="NAD(P)-bd_dom_sf"/>
</dbReference>
<keyword evidence="2" id="KW-0560">Oxidoreductase</keyword>
<evidence type="ECO:0000256" key="3">
    <source>
        <dbReference type="RuleBase" id="RU000363"/>
    </source>
</evidence>
<evidence type="ECO:0000313" key="5">
    <source>
        <dbReference type="Proteomes" id="UP001056384"/>
    </source>
</evidence>
<gene>
    <name evidence="4" type="ORF">Slin15195_G002880</name>
</gene>
<dbReference type="Gene3D" id="3.40.50.720">
    <property type="entry name" value="NAD(P)-binding Rossmann-like Domain"/>
    <property type="match status" value="1"/>
</dbReference>
<dbReference type="PANTHER" id="PTHR43976:SF16">
    <property type="entry name" value="SHORT-CHAIN DEHYDROGENASE_REDUCTASE FAMILY PROTEIN"/>
    <property type="match status" value="1"/>
</dbReference>
<evidence type="ECO:0000256" key="1">
    <source>
        <dbReference type="ARBA" id="ARBA00006484"/>
    </source>
</evidence>
<dbReference type="Proteomes" id="UP001056384">
    <property type="component" value="Chromosome 1"/>
</dbReference>
<accession>A0A9Q9ACE4</accession>
<dbReference type="EMBL" id="CP099418">
    <property type="protein sequence ID" value="USW46969.1"/>
    <property type="molecule type" value="Genomic_DNA"/>
</dbReference>
<dbReference type="PRINTS" id="PR00081">
    <property type="entry name" value="GDHRDH"/>
</dbReference>
<organism evidence="4 5">
    <name type="scientific">Septoria linicola</name>
    <dbReference type="NCBI Taxonomy" id="215465"/>
    <lineage>
        <taxon>Eukaryota</taxon>
        <taxon>Fungi</taxon>
        <taxon>Dikarya</taxon>
        <taxon>Ascomycota</taxon>
        <taxon>Pezizomycotina</taxon>
        <taxon>Dothideomycetes</taxon>
        <taxon>Dothideomycetidae</taxon>
        <taxon>Mycosphaerellales</taxon>
        <taxon>Mycosphaerellaceae</taxon>
        <taxon>Septoria</taxon>
    </lineage>
</organism>
<reference evidence="4" key="1">
    <citation type="submission" date="2022-06" db="EMBL/GenBank/DDBJ databases">
        <title>Complete genome sequences of two strains of the flax pathogen Septoria linicola.</title>
        <authorList>
            <person name="Lapalu N."/>
            <person name="Simon A."/>
            <person name="Demenou B."/>
            <person name="Paumier D."/>
            <person name="Guillot M.-P."/>
            <person name="Gout L."/>
            <person name="Valade R."/>
        </authorList>
    </citation>
    <scope>NUCLEOTIDE SEQUENCE</scope>
    <source>
        <strain evidence="4">SE15195</strain>
    </source>
</reference>
<dbReference type="InterPro" id="IPR051911">
    <property type="entry name" value="SDR_oxidoreductase"/>
</dbReference>
<dbReference type="CDD" id="cd05374">
    <property type="entry name" value="17beta-HSD-like_SDR_c"/>
    <property type="match status" value="1"/>
</dbReference>
<dbReference type="GO" id="GO:0016491">
    <property type="term" value="F:oxidoreductase activity"/>
    <property type="evidence" value="ECO:0007669"/>
    <property type="project" value="UniProtKB-KW"/>
</dbReference>
<sequence>MAPLVFLISAASSGFGKGIALEALARGHKVIATARQKSRLSDLEARGATTLSLDVTQPLPELHSIVAEAHAIHSRIDILVNPAGYILEGSLEEASPEETYDCFNVNVFGVLNLARAVLPYMRAQRSGTIAHFGSVGSWGGVPGAAIYGGVKWAIAGLTESLREEVKPFGIEVVSIEPGYFRTGFLNPGARHFTKERFQDYEDTLVGMVRAALEEKDNAQLGNIELGSKVCVDVLTKHEGQAVPVRLVLGSDAYGMIKTKCEDTIQLLEEWKDVTCSTDHVEG</sequence>
<comment type="similarity">
    <text evidence="1 3">Belongs to the short-chain dehydrogenases/reductases (SDR) family.</text>
</comment>